<dbReference type="EMBL" id="LKEB01000064">
    <property type="protein sequence ID" value="ROV97477.1"/>
    <property type="molecule type" value="Genomic_DNA"/>
</dbReference>
<keyword evidence="2" id="KW-0813">Transport</keyword>
<feature type="compositionally biased region" description="Polar residues" evidence="7">
    <location>
        <begin position="1"/>
        <end position="12"/>
    </location>
</feature>
<feature type="domain" description="Major facilitator superfamily (MFS) profile" evidence="9">
    <location>
        <begin position="42"/>
        <end position="542"/>
    </location>
</feature>
<keyword evidence="11" id="KW-1185">Reference proteome</keyword>
<feature type="transmembrane region" description="Helical" evidence="8">
    <location>
        <begin position="377"/>
        <end position="396"/>
    </location>
</feature>
<evidence type="ECO:0000256" key="3">
    <source>
        <dbReference type="ARBA" id="ARBA00022692"/>
    </source>
</evidence>
<feature type="transmembrane region" description="Helical" evidence="8">
    <location>
        <begin position="312"/>
        <end position="336"/>
    </location>
</feature>
<feature type="transmembrane region" description="Helical" evidence="8">
    <location>
        <begin position="262"/>
        <end position="282"/>
    </location>
</feature>
<evidence type="ECO:0000256" key="7">
    <source>
        <dbReference type="SAM" id="MobiDB-lite"/>
    </source>
</evidence>
<dbReference type="InterPro" id="IPR011701">
    <property type="entry name" value="MFS"/>
</dbReference>
<evidence type="ECO:0000256" key="5">
    <source>
        <dbReference type="ARBA" id="ARBA00023136"/>
    </source>
</evidence>
<comment type="caution">
    <text evidence="10">The sequence shown here is derived from an EMBL/GenBank/DDBJ whole genome shotgun (WGS) entry which is preliminary data.</text>
</comment>
<feature type="transmembrane region" description="Helical" evidence="8">
    <location>
        <begin position="236"/>
        <end position="256"/>
    </location>
</feature>
<dbReference type="PANTHER" id="PTHR23501:SF187">
    <property type="entry name" value="MAJOR FACILITATOR SUPERFAMILY (MFS) PROFILE DOMAIN-CONTAINING PROTEIN"/>
    <property type="match status" value="1"/>
</dbReference>
<dbReference type="Proteomes" id="UP000285146">
    <property type="component" value="Unassembled WGS sequence"/>
</dbReference>
<proteinExistence type="predicted"/>
<evidence type="ECO:0000256" key="8">
    <source>
        <dbReference type="SAM" id="Phobius"/>
    </source>
</evidence>
<evidence type="ECO:0000256" key="4">
    <source>
        <dbReference type="ARBA" id="ARBA00022989"/>
    </source>
</evidence>
<evidence type="ECO:0000256" key="6">
    <source>
        <dbReference type="ARBA" id="ARBA00023180"/>
    </source>
</evidence>
<gene>
    <name evidence="10" type="ORF">VPNG_08728</name>
</gene>
<dbReference type="Gene3D" id="1.20.1250.20">
    <property type="entry name" value="MFS general substrate transporter like domains"/>
    <property type="match status" value="1"/>
</dbReference>
<feature type="transmembrane region" description="Helical" evidence="8">
    <location>
        <begin position="515"/>
        <end position="536"/>
    </location>
</feature>
<feature type="transmembrane region" description="Helical" evidence="8">
    <location>
        <begin position="139"/>
        <end position="157"/>
    </location>
</feature>
<feature type="transmembrane region" description="Helical" evidence="8">
    <location>
        <begin position="348"/>
        <end position="370"/>
    </location>
</feature>
<name>A0A423W2E8_9PEZI</name>
<keyword evidence="3 8" id="KW-0812">Transmembrane</keyword>
<dbReference type="PROSITE" id="PS50850">
    <property type="entry name" value="MFS"/>
    <property type="match status" value="1"/>
</dbReference>
<feature type="transmembrane region" description="Helical" evidence="8">
    <location>
        <begin position="39"/>
        <end position="64"/>
    </location>
</feature>
<dbReference type="PRINTS" id="PR01036">
    <property type="entry name" value="TCRTETB"/>
</dbReference>
<evidence type="ECO:0000259" key="9">
    <source>
        <dbReference type="PROSITE" id="PS50850"/>
    </source>
</evidence>
<dbReference type="AlphaFoldDB" id="A0A423W2E8"/>
<dbReference type="OrthoDB" id="10021397at2759"/>
<keyword evidence="6" id="KW-0325">Glycoprotein</keyword>
<dbReference type="InterPro" id="IPR020846">
    <property type="entry name" value="MFS_dom"/>
</dbReference>
<feature type="transmembrane region" description="Helical" evidence="8">
    <location>
        <begin position="195"/>
        <end position="215"/>
    </location>
</feature>
<keyword evidence="5 8" id="KW-0472">Membrane</keyword>
<dbReference type="InParanoid" id="A0A423W2E8"/>
<accession>A0A423W2E8</accession>
<evidence type="ECO:0000313" key="10">
    <source>
        <dbReference type="EMBL" id="ROV97477.1"/>
    </source>
</evidence>
<dbReference type="PANTHER" id="PTHR23501">
    <property type="entry name" value="MAJOR FACILITATOR SUPERFAMILY"/>
    <property type="match status" value="1"/>
</dbReference>
<evidence type="ECO:0000313" key="11">
    <source>
        <dbReference type="Proteomes" id="UP000285146"/>
    </source>
</evidence>
<protein>
    <recommendedName>
        <fullName evidence="9">Major facilitator superfamily (MFS) profile domain-containing protein</fullName>
    </recommendedName>
</protein>
<evidence type="ECO:0000256" key="2">
    <source>
        <dbReference type="ARBA" id="ARBA00022448"/>
    </source>
</evidence>
<dbReference type="GO" id="GO:0005886">
    <property type="term" value="C:plasma membrane"/>
    <property type="evidence" value="ECO:0007669"/>
    <property type="project" value="TreeGrafter"/>
</dbReference>
<dbReference type="GO" id="GO:0022857">
    <property type="term" value="F:transmembrane transporter activity"/>
    <property type="evidence" value="ECO:0007669"/>
    <property type="project" value="InterPro"/>
</dbReference>
<sequence length="560" mass="60433">MALKTADTSDTPLSVDENVPQPADDEGEPQYAYDRDYRFWCIIFALCTMQVLCSLENTVVVTSLPTIVKELGLGSSYIWVTNIFFLTTSAVQPLAGQLANLFGRRYIALFVVALYTVGSGLAGGANGAAMLIAGRAVQGAGSGGMTAMMGIIISDLVPLRLRSSYQAILAMTYAIGMAIGPVVGGAIVQHTSWRWVFYINLPVGGVSLALLWLFLRVKWDKKTKTREKLKRIDVAGNSLLVASTVSVLIALTWAGSQYSWSSYRILVPLTLGLAGLMGFFCLEGSKWLPEPLGVITHNANRPLRLFANRTSAVVYINTFIISMINYWIFFFLPLYFQAVQLSTPTRSGVQILPITLIAVPGAAVGAVALSKWGRYKALHIIGFACLTAGVGSLSVLTRYSSTAKWVCLQILPSVGAGMVLDTLLPAFQAGVAETDAAAATAGWTFVRSFGNIWGVAIPGVIFNTYTSRYAADIIADPVARSSLLKGDAYSSATRDFVESLSEPTRGQVIEVFTRALSKVFLIAIAFPGLAFILSFVEREVELRTELETEFGLEEKGVATP</sequence>
<feature type="transmembrane region" description="Helical" evidence="8">
    <location>
        <begin position="169"/>
        <end position="189"/>
    </location>
</feature>
<dbReference type="Pfam" id="PF07690">
    <property type="entry name" value="MFS_1"/>
    <property type="match status" value="1"/>
</dbReference>
<dbReference type="InterPro" id="IPR036259">
    <property type="entry name" value="MFS_trans_sf"/>
</dbReference>
<comment type="subcellular location">
    <subcellularLocation>
        <location evidence="1">Membrane</location>
        <topology evidence="1">Multi-pass membrane protein</topology>
    </subcellularLocation>
</comment>
<feature type="transmembrane region" description="Helical" evidence="8">
    <location>
        <begin position="76"/>
        <end position="95"/>
    </location>
</feature>
<feature type="region of interest" description="Disordered" evidence="7">
    <location>
        <begin position="1"/>
        <end position="29"/>
    </location>
</feature>
<keyword evidence="4 8" id="KW-1133">Transmembrane helix</keyword>
<feature type="transmembrane region" description="Helical" evidence="8">
    <location>
        <begin position="107"/>
        <end position="133"/>
    </location>
</feature>
<organism evidence="10 11">
    <name type="scientific">Cytospora leucostoma</name>
    <dbReference type="NCBI Taxonomy" id="1230097"/>
    <lineage>
        <taxon>Eukaryota</taxon>
        <taxon>Fungi</taxon>
        <taxon>Dikarya</taxon>
        <taxon>Ascomycota</taxon>
        <taxon>Pezizomycotina</taxon>
        <taxon>Sordariomycetes</taxon>
        <taxon>Sordariomycetidae</taxon>
        <taxon>Diaporthales</taxon>
        <taxon>Cytosporaceae</taxon>
        <taxon>Cytospora</taxon>
    </lineage>
</organism>
<dbReference type="Gene3D" id="1.20.1720.10">
    <property type="entry name" value="Multidrug resistance protein D"/>
    <property type="match status" value="1"/>
</dbReference>
<evidence type="ECO:0000256" key="1">
    <source>
        <dbReference type="ARBA" id="ARBA00004141"/>
    </source>
</evidence>
<dbReference type="SUPFAM" id="SSF103473">
    <property type="entry name" value="MFS general substrate transporter"/>
    <property type="match status" value="1"/>
</dbReference>
<reference evidence="10 11" key="1">
    <citation type="submission" date="2015-09" db="EMBL/GenBank/DDBJ databases">
        <title>Host preference determinants of Valsa canker pathogens revealed by comparative genomics.</title>
        <authorList>
            <person name="Yin Z."/>
            <person name="Huang L."/>
        </authorList>
    </citation>
    <scope>NUCLEOTIDE SEQUENCE [LARGE SCALE GENOMIC DNA]</scope>
    <source>
        <strain evidence="10 11">SXYLt</strain>
    </source>
</reference>